<feature type="region of interest" description="Disordered" evidence="6">
    <location>
        <begin position="356"/>
        <end position="383"/>
    </location>
</feature>
<evidence type="ECO:0000259" key="8">
    <source>
        <dbReference type="PROSITE" id="PS50081"/>
    </source>
</evidence>
<feature type="compositionally biased region" description="Basic residues" evidence="6">
    <location>
        <begin position="180"/>
        <end position="189"/>
    </location>
</feature>
<feature type="compositionally biased region" description="Basic and acidic residues" evidence="6">
    <location>
        <begin position="1331"/>
        <end position="1343"/>
    </location>
</feature>
<keyword evidence="12" id="KW-1185">Reference proteome</keyword>
<dbReference type="InterPro" id="IPR014772">
    <property type="entry name" value="Munc13_dom-2"/>
</dbReference>
<dbReference type="PANTHER" id="PTHR10480">
    <property type="entry name" value="PROTEIN UNC-13 HOMOLOG"/>
    <property type="match status" value="1"/>
</dbReference>
<dbReference type="PANTHER" id="PTHR10480:SF12">
    <property type="entry name" value="UNC-13, ISOFORM E"/>
    <property type="match status" value="1"/>
</dbReference>
<dbReference type="PROSITE" id="PS00479">
    <property type="entry name" value="ZF_DAG_PE_1"/>
    <property type="match status" value="1"/>
</dbReference>
<evidence type="ECO:0000256" key="3">
    <source>
        <dbReference type="ARBA" id="ARBA00022771"/>
    </source>
</evidence>
<feature type="domain" description="MHD2" evidence="10">
    <location>
        <begin position="2355"/>
        <end position="2519"/>
    </location>
</feature>
<dbReference type="SMART" id="SM00239">
    <property type="entry name" value="C2"/>
    <property type="match status" value="3"/>
</dbReference>
<feature type="compositionally biased region" description="Polar residues" evidence="6">
    <location>
        <begin position="689"/>
        <end position="702"/>
    </location>
</feature>
<feature type="compositionally biased region" description="Acidic residues" evidence="6">
    <location>
        <begin position="1305"/>
        <end position="1329"/>
    </location>
</feature>
<evidence type="ECO:0000313" key="11">
    <source>
        <dbReference type="EMBL" id="KAL5110177.1"/>
    </source>
</evidence>
<feature type="compositionally biased region" description="Basic residues" evidence="6">
    <location>
        <begin position="546"/>
        <end position="562"/>
    </location>
</feature>
<proteinExistence type="predicted"/>
<feature type="region of interest" description="Disordered" evidence="6">
    <location>
        <begin position="621"/>
        <end position="646"/>
    </location>
</feature>
<dbReference type="Pfam" id="PF00130">
    <property type="entry name" value="C1_1"/>
    <property type="match status" value="1"/>
</dbReference>
<evidence type="ECO:0000256" key="6">
    <source>
        <dbReference type="SAM" id="MobiDB-lite"/>
    </source>
</evidence>
<feature type="compositionally biased region" description="Low complexity" evidence="6">
    <location>
        <begin position="2713"/>
        <end position="2735"/>
    </location>
</feature>
<dbReference type="Pfam" id="PF00168">
    <property type="entry name" value="C2"/>
    <property type="match status" value="3"/>
</dbReference>
<feature type="domain" description="MHD1" evidence="9">
    <location>
        <begin position="2108"/>
        <end position="2253"/>
    </location>
</feature>
<evidence type="ECO:0000259" key="10">
    <source>
        <dbReference type="PROSITE" id="PS51259"/>
    </source>
</evidence>
<feature type="compositionally biased region" description="Acidic residues" evidence="6">
    <location>
        <begin position="1351"/>
        <end position="1364"/>
    </location>
</feature>
<feature type="compositionally biased region" description="Basic residues" evidence="6">
    <location>
        <begin position="1383"/>
        <end position="1399"/>
    </location>
</feature>
<dbReference type="Proteomes" id="UP001651158">
    <property type="component" value="Unassembled WGS sequence"/>
</dbReference>
<dbReference type="InterPro" id="IPR046349">
    <property type="entry name" value="C1-like_sf"/>
</dbReference>
<feature type="region of interest" description="Disordered" evidence="6">
    <location>
        <begin position="769"/>
        <end position="797"/>
    </location>
</feature>
<evidence type="ECO:0000313" key="12">
    <source>
        <dbReference type="Proteomes" id="UP001651158"/>
    </source>
</evidence>
<dbReference type="InterPro" id="IPR014770">
    <property type="entry name" value="Munc13_1"/>
</dbReference>
<evidence type="ECO:0000256" key="2">
    <source>
        <dbReference type="ARBA" id="ARBA00022737"/>
    </source>
</evidence>
<feature type="compositionally biased region" description="Basic and acidic residues" evidence="6">
    <location>
        <begin position="1416"/>
        <end position="1438"/>
    </location>
</feature>
<evidence type="ECO:0000259" key="9">
    <source>
        <dbReference type="PROSITE" id="PS51258"/>
    </source>
</evidence>
<keyword evidence="3" id="KW-0863">Zinc-finger</keyword>
<reference evidence="11 12" key="1">
    <citation type="journal article" date="2022" name="Front. Cell. Infect. Microbiol.">
        <title>The Genomes of Two Strains of Taenia crassiceps the Animal Model for the Study of Human Cysticercosis.</title>
        <authorList>
            <person name="Bobes R.J."/>
            <person name="Estrada K."/>
            <person name="Rios-Valencia D.G."/>
            <person name="Calderon-Gallegos A."/>
            <person name="de la Torre P."/>
            <person name="Carrero J.C."/>
            <person name="Sanchez-Flores A."/>
            <person name="Laclette J.P."/>
        </authorList>
    </citation>
    <scope>NUCLEOTIDE SEQUENCE [LARGE SCALE GENOMIC DNA]</scope>
    <source>
        <strain evidence="11">WFUcys</strain>
    </source>
</reference>
<feature type="domain" description="Phorbol-ester/DAG-type" evidence="8">
    <location>
        <begin position="1572"/>
        <end position="1622"/>
    </location>
</feature>
<dbReference type="SMART" id="SM01145">
    <property type="entry name" value="DUF1041"/>
    <property type="match status" value="1"/>
</dbReference>
<gene>
    <name evidence="11" type="ORF">TcWFU_004004</name>
</gene>
<evidence type="ECO:0000256" key="5">
    <source>
        <dbReference type="ARBA" id="ARBA00022837"/>
    </source>
</evidence>
<feature type="region of interest" description="Disordered" evidence="6">
    <location>
        <begin position="677"/>
        <end position="750"/>
    </location>
</feature>
<dbReference type="Gene3D" id="1.10.357.50">
    <property type="match status" value="1"/>
</dbReference>
<dbReference type="InterPro" id="IPR037302">
    <property type="entry name" value="Unc-13_C2B"/>
</dbReference>
<feature type="compositionally biased region" description="Basic and acidic residues" evidence="6">
    <location>
        <begin position="769"/>
        <end position="782"/>
    </location>
</feature>
<feature type="region of interest" description="Disordered" evidence="6">
    <location>
        <begin position="1257"/>
        <end position="1442"/>
    </location>
</feature>
<comment type="caution">
    <text evidence="11">The sequence shown here is derived from an EMBL/GenBank/DDBJ whole genome shotgun (WGS) entry which is preliminary data.</text>
</comment>
<dbReference type="EMBL" id="JAKROA010000002">
    <property type="protein sequence ID" value="KAL5110177.1"/>
    <property type="molecule type" value="Genomic_DNA"/>
</dbReference>
<dbReference type="PROSITE" id="PS50004">
    <property type="entry name" value="C2"/>
    <property type="match status" value="3"/>
</dbReference>
<dbReference type="SUPFAM" id="SSF49562">
    <property type="entry name" value="C2 domain (Calcium/lipid-binding domain, CaLB)"/>
    <property type="match status" value="3"/>
</dbReference>
<feature type="compositionally biased region" description="Pro residues" evidence="6">
    <location>
        <begin position="710"/>
        <end position="719"/>
    </location>
</feature>
<dbReference type="Gene3D" id="3.30.60.20">
    <property type="match status" value="1"/>
</dbReference>
<protein>
    <recommendedName>
        <fullName evidence="13">Protein unc-13 homolog B</fullName>
    </recommendedName>
</protein>
<evidence type="ECO:0000256" key="4">
    <source>
        <dbReference type="ARBA" id="ARBA00022833"/>
    </source>
</evidence>
<feature type="domain" description="C2" evidence="7">
    <location>
        <begin position="1"/>
        <end position="98"/>
    </location>
</feature>
<dbReference type="InterPro" id="IPR010439">
    <property type="entry name" value="MUN_dom"/>
</dbReference>
<dbReference type="SUPFAM" id="SSF57889">
    <property type="entry name" value="Cysteine-rich domain"/>
    <property type="match status" value="1"/>
</dbReference>
<organism evidence="11 12">
    <name type="scientific">Taenia crassiceps</name>
    <dbReference type="NCBI Taxonomy" id="6207"/>
    <lineage>
        <taxon>Eukaryota</taxon>
        <taxon>Metazoa</taxon>
        <taxon>Spiralia</taxon>
        <taxon>Lophotrochozoa</taxon>
        <taxon>Platyhelminthes</taxon>
        <taxon>Cestoda</taxon>
        <taxon>Eucestoda</taxon>
        <taxon>Cyclophyllidea</taxon>
        <taxon>Taeniidae</taxon>
        <taxon>Taenia</taxon>
    </lineage>
</organism>
<feature type="compositionally biased region" description="Polar residues" evidence="6">
    <location>
        <begin position="190"/>
        <end position="203"/>
    </location>
</feature>
<name>A0ABR4QKW6_9CEST</name>
<feature type="compositionally biased region" description="Polar residues" evidence="6">
    <location>
        <begin position="1371"/>
        <end position="1381"/>
    </location>
</feature>
<dbReference type="InterPro" id="IPR035892">
    <property type="entry name" value="C2_domain_sf"/>
</dbReference>
<dbReference type="InterPro" id="IPR000008">
    <property type="entry name" value="C2_dom"/>
</dbReference>
<accession>A0ABR4QKW6</accession>
<feature type="domain" description="C2" evidence="7">
    <location>
        <begin position="1677"/>
        <end position="1805"/>
    </location>
</feature>
<feature type="region of interest" description="Disordered" evidence="6">
    <location>
        <begin position="2709"/>
        <end position="2735"/>
    </location>
</feature>
<dbReference type="Pfam" id="PF06292">
    <property type="entry name" value="MUN"/>
    <property type="match status" value="1"/>
</dbReference>
<keyword evidence="2" id="KW-0677">Repeat</keyword>
<feature type="region of interest" description="Disordered" evidence="6">
    <location>
        <begin position="173"/>
        <end position="203"/>
    </location>
</feature>
<keyword evidence="4" id="KW-0862">Zinc</keyword>
<dbReference type="Gene3D" id="1.20.58.1100">
    <property type="match status" value="1"/>
</dbReference>
<dbReference type="PROSITE" id="PS50081">
    <property type="entry name" value="ZF_DAG_PE_2"/>
    <property type="match status" value="1"/>
</dbReference>
<evidence type="ECO:0000256" key="1">
    <source>
        <dbReference type="ARBA" id="ARBA00022723"/>
    </source>
</evidence>
<dbReference type="PROSITE" id="PS51258">
    <property type="entry name" value="MHD1"/>
    <property type="match status" value="1"/>
</dbReference>
<sequence length="2735" mass="309355">MPILCIEVKEARLQGFNSSVAVLVALDVNGAKSFTRTLTGCNPIWNEEFSYELDNVEGGVLLEVQLKGFLRRRTVGAFYVPIKKVRQGVAVSRHPSWVSLGAEVKLRNGKIVGTQGPTKNFLFLDVWLTFDKDVPTTSRGSNAYENGDVGKIDGYADFYDDGPVFHSRHNQIQLGERRDRRSHRPRHSRLQNGNATGVNRSSRLCWNPGTGPRYLWASAMESYQPTAEVVDREPLAYYRGSGCLDCVGAPGADSSGARFQRDIPQASSSSRRQFSLRWQRERPLNHLGGSYQGLRPPQNVSTLHSRMFSDPDVFYQDGPWDAFCCWQERRQPVVDEYEWYQATAYDDEYEGAWQQSRSFGRPDRKTHRLPSNHLQPPSGDYGCWSDTGMPPATRTIDTSRRWSSWDRHGCPAEHLYDNLNYFNGNRYFTDDQSTDEWPLDSSCTLQGPSGPFYPPQQPFPLITECHSSDSDTAWFPLGRPFAMHNQGLFSDDTRQEYRGIIERWQPHTMGSTQELPSVGKSRRLSDGYSSPPPPPQLSSALWTRGSPHHRRTSPRPRSHMRGTSRPLPGSAFSPYENRRAFDFRDQMGHWCSCESDYEVDTKIISFDQSRRFSPIGASLHLDASSPSAEKPSLALSRSSSPCVRRKSEDAYDVNVLNGHLSSENLRASAEAAVADQLPPGAHPVDLRSAITTPPTESPTNLLQHLLESPVPSPSPPPPANSRDNRPSITTSPTPSHHRQQHLQVPVDGTRGIRLSPTVILRQIEADKRPLEEVTSEVERKEEEIEAEQPRGQPADESFTAENTVKTVASREPQVPQTEVTQHPARSLTGTLTAQLKSTTNALSTGIKSLFKESTPTSNALTADYLRADQLRRSFSTKTGSKFAQEIDLGCPTFHESYDDPVKEAQNHSAILEEGALLKTKRLFPSQTTDAAATERDYEAPLREYSKFSASVSQLFDSTFLNNIVAAVENEPPLSREEHLQQLRIRAGLVLSDEASLHDYYTQSRQQQQKKATQDRVSFTGSLPALNTQSLPKPSGVFGSFMSRAQNAASGLMKQVNVVAEAAKQAVSEAHTIISAEEKQQQQPQKPQLHRQHSKKTPAGSDRLLQQETNLPELTPPTPDDAKKSSDEDVQGVLIPSEFINEDERKAARRAWGQSSSIEQDDGEYGEDNTNLDDQEEFFDEEEDRNQWIESDLHQRRLRSRRDDLLVEEEGVDDEAWLRSRDKDERAAIRARDGMLMAAVTGIHDPMVNGQYYCEDEEEDYDGRQVEEENHKTSRRNGQQRWNHAGDGGDIRSHVQKSHQRLRELSEEEEYQIGNTDEEIGETEEQDGDLDSYFHRRGEQKPGDKQSSFETYEGESDFVEEEMGSNEDISSDGFQRSFNDFYSTKRRHQRRNHHPRHHQNRSSFTSNEGVRLLPPPENERHEGGNDGEQKRENHGDENIGRSTVLKSRLESLKSAANIDVDTRQSIARRRWFDAFDHVCRQLNESGVLPRKKPGESHFSFYNIDSMPDFKLKKRPFSLVSDLVIQTMAVQKRNMGTASANLITRQSINDEELKQHVYKKTLQALLYPISSDTPHNFQIWSATSPTYCYECEGMLWGLARQGLRCTECGVKCHEKCRELINADCLQRAAEKSVKHGAEDRTQSIKQAMSSLMRQRIRTKPELFDLVGKVFKAEDAHKQNLQQAQKSILDGTSQWSAKIAITVKCAQGLIGKDKTGTSDPYVTVQVGKVKKRTKTVPQELNPVWNEKFYFECHNGTDRIKIRVWDEDNDLRSKLRSKLTSESDDFLGQTIIDVRTLSGEMDVWYNLEKRTDRSAVSGAIRLHISVEIKGEEKVAPYHVQYTCLHENIFYYLCETNKKNGESEVKILEAKGDDSWKVYFDSPAQEIITEFAIRYGIETMYQAMTHFSCLTTKFMCTGVPATMSCLLANINAFYAHTSASSNQTASERFSASNFGKEKFVKLLDQLHNSLRISLSMYRNCFPASQPDKLQDLKSTVDLLTSITFFRMKVQELTSPPRASQVVKECAQACMQTTYQFLYDNANDLYARQFQEKISTDEAGPSFKSLDFWHRLIALLVSVIEEDKTTYATVINQFPQEANMGLISAYCMWMRLSEDLSAALEQHANSPNRYCKTSEYMNLCFKVKWFYNTRIADVPELKNVVPAYPSWFEPFVMQWLNENDEISMDFLRNAYQRDKKDGFHRSSGQALFSNSVVDVFTQLNQCFDIMKKLECPDPVVNDRFLNRFSQTVGKVLLTYAEVVKADFDHWVESQETACILMNNIQQCRVQLEKVYEAMGGDANLKEDTKAVMHDLQQMLNDAIDEMAEKYSVALRPLVLGKIKEVNKLLHQISSNSKANIESEADLVLRPLMDHFESSLSVYADICEKTVLKRILKELWRITMYTFEKQVVLPPVSDPSALFLNLSIPSNATAKLTSVSQTLLSNVSSQLPNNKLLQEMSKESSNLTLKNLTLHHCQILAIALDAIKSYFHAGGSGLKNNYLEKSPEFQSLQHALSLYTQPTDTLIKNFVCSQKSQDKPAVEDSVGELSIQVDLFRHPSHGEHKVTVSILSANNLKWVTNGTFRPFVEVYIIGPLLADKKRKFATKSRTGVWSPTFNESYTFLLGAGSEPESYELHMCAKDYCFGRADRLIGLTVLQLRDLTASTDTLGLGTSGACACWCALGRRLYLDDTGWTILRILSQRPSDEVAREFVRLKSEYRGADDSASASVPSATAGSAPSTLRRGK</sequence>
<dbReference type="PROSITE" id="PS51259">
    <property type="entry name" value="MHD2"/>
    <property type="match status" value="1"/>
</dbReference>
<dbReference type="CDD" id="cd04027">
    <property type="entry name" value="C2B_Munc13"/>
    <property type="match status" value="1"/>
</dbReference>
<dbReference type="SMART" id="SM00109">
    <property type="entry name" value="C1"/>
    <property type="match status" value="1"/>
</dbReference>
<feature type="compositionally biased region" description="Acidic residues" evidence="6">
    <location>
        <begin position="1158"/>
        <end position="1168"/>
    </location>
</feature>
<feature type="domain" description="C2" evidence="7">
    <location>
        <begin position="2534"/>
        <end position="2661"/>
    </location>
</feature>
<dbReference type="InterPro" id="IPR002219">
    <property type="entry name" value="PKC_DAG/PE"/>
</dbReference>
<dbReference type="PRINTS" id="PR00360">
    <property type="entry name" value="C2DOMAIN"/>
</dbReference>
<dbReference type="InterPro" id="IPR027080">
    <property type="entry name" value="Unc-13"/>
</dbReference>
<dbReference type="Gene3D" id="2.60.40.150">
    <property type="entry name" value="C2 domain"/>
    <property type="match status" value="3"/>
</dbReference>
<feature type="region of interest" description="Disordered" evidence="6">
    <location>
        <begin position="1076"/>
        <end position="1168"/>
    </location>
</feature>
<evidence type="ECO:0008006" key="13">
    <source>
        <dbReference type="Google" id="ProtNLM"/>
    </source>
</evidence>
<feature type="compositionally biased region" description="Basic and acidic residues" evidence="6">
    <location>
        <begin position="1261"/>
        <end position="1271"/>
    </location>
</feature>
<keyword evidence="5" id="KW-0106">Calcium</keyword>
<feature type="region of interest" description="Disordered" evidence="6">
    <location>
        <begin position="503"/>
        <end position="573"/>
    </location>
</feature>
<keyword evidence="1" id="KW-0479">Metal-binding</keyword>
<evidence type="ECO:0000259" key="7">
    <source>
        <dbReference type="PROSITE" id="PS50004"/>
    </source>
</evidence>